<sequence length="417" mass="45558">MKQGHILNRIVMFTLLGAILAYLGASVWQNLTGRMTTTISYSYTLDDEAEATGFLVRAEYVLPERSALADVLPAEGEKVAVNETVAYLYQDAAALERRQTIRKLNMELEQLNETASLAGDLSDSARLTDEIMAELTSLRASVSSRDFTSLEDDSLKLKSLVYQRDYTYESGGDAAGLQTRIADISSQRESLIAAAGQDTSVVRADKSGVYSGVVDGYESLLTPDNVFSLTPSTLDSMAVNAPTGEAGAVGKLITGTRWYFVCSVSEAQSKRLTEGWQVKIRFSRDWSGEVSMRVEQVGQAENGRVPIVFSSTHYLSDITLLRRQTVDIVYSSITGIRVPKNALLQDEAGQWGVFAVVGAQAEFKSVTIVGDDEDYYLVQPLIPATDLNKEVAKKALRPGDEIILRADGLFDGKVVRS</sequence>
<gene>
    <name evidence="4" type="ORF">KL86CLO1_13283</name>
</gene>
<proteinExistence type="predicted"/>
<organism evidence="4">
    <name type="scientific">uncultured Eubacteriales bacterium</name>
    <dbReference type="NCBI Taxonomy" id="172733"/>
    <lineage>
        <taxon>Bacteria</taxon>
        <taxon>Bacillati</taxon>
        <taxon>Bacillota</taxon>
        <taxon>Clostridia</taxon>
        <taxon>Eubacteriales</taxon>
        <taxon>environmental samples</taxon>
    </lineage>
</organism>
<evidence type="ECO:0008006" key="5">
    <source>
        <dbReference type="Google" id="ProtNLM"/>
    </source>
</evidence>
<protein>
    <recommendedName>
        <fullName evidence="5">Membrane fusion protein</fullName>
    </recommendedName>
</protein>
<evidence type="ECO:0000256" key="1">
    <source>
        <dbReference type="SAM" id="Phobius"/>
    </source>
</evidence>
<dbReference type="AlphaFoldDB" id="A0A212KIS2"/>
<dbReference type="InterPro" id="IPR058709">
    <property type="entry name" value="BSH_RND-rel"/>
</dbReference>
<feature type="domain" description="RND related barrel-sandwich hybrid" evidence="3">
    <location>
        <begin position="72"/>
        <end position="240"/>
    </location>
</feature>
<feature type="transmembrane region" description="Helical" evidence="1">
    <location>
        <begin position="7"/>
        <end position="28"/>
    </location>
</feature>
<keyword evidence="1" id="KW-1133">Transmembrane helix</keyword>
<dbReference type="Pfam" id="PF26011">
    <property type="entry name" value="Beta-barrel_RND_rel"/>
    <property type="match status" value="1"/>
</dbReference>
<name>A0A212KIS2_9FIRM</name>
<evidence type="ECO:0000313" key="4">
    <source>
        <dbReference type="EMBL" id="SBW11465.1"/>
    </source>
</evidence>
<reference evidence="4" key="1">
    <citation type="submission" date="2016-04" db="EMBL/GenBank/DDBJ databases">
        <authorList>
            <person name="Evans L.H."/>
            <person name="Alamgir A."/>
            <person name="Owens N."/>
            <person name="Weber N.D."/>
            <person name="Virtaneva K."/>
            <person name="Barbian K."/>
            <person name="Babar A."/>
            <person name="Rosenke K."/>
        </authorList>
    </citation>
    <scope>NUCLEOTIDE SEQUENCE</scope>
    <source>
        <strain evidence="4">86</strain>
    </source>
</reference>
<keyword evidence="1" id="KW-0812">Transmembrane</keyword>
<evidence type="ECO:0000259" key="2">
    <source>
        <dbReference type="Pfam" id="PF26011"/>
    </source>
</evidence>
<accession>A0A212KIS2</accession>
<evidence type="ECO:0000259" key="3">
    <source>
        <dbReference type="Pfam" id="PF26018"/>
    </source>
</evidence>
<dbReference type="EMBL" id="FLUN01000001">
    <property type="protein sequence ID" value="SBW11465.1"/>
    <property type="molecule type" value="Genomic_DNA"/>
</dbReference>
<dbReference type="InterPro" id="IPR058729">
    <property type="entry name" value="Beta-barrel_RND-rel"/>
</dbReference>
<keyword evidence="1" id="KW-0472">Membrane</keyword>
<dbReference type="Pfam" id="PF26018">
    <property type="entry name" value="BSH_RND_rel"/>
    <property type="match status" value="1"/>
</dbReference>
<feature type="domain" description="RND related beta-barrel" evidence="2">
    <location>
        <begin position="258"/>
        <end position="331"/>
    </location>
</feature>